<feature type="region of interest" description="Disordered" evidence="5">
    <location>
        <begin position="423"/>
        <end position="491"/>
    </location>
</feature>
<dbReference type="PANTHER" id="PTHR23147">
    <property type="entry name" value="SERINE/ARGININE RICH SPLICING FACTOR"/>
    <property type="match status" value="1"/>
</dbReference>
<dbReference type="Pfam" id="PF00076">
    <property type="entry name" value="RRM_1"/>
    <property type="match status" value="1"/>
</dbReference>
<evidence type="ECO:0000313" key="8">
    <source>
        <dbReference type="Proteomes" id="UP001141552"/>
    </source>
</evidence>
<dbReference type="GO" id="GO:0006397">
    <property type="term" value="P:mRNA processing"/>
    <property type="evidence" value="ECO:0007669"/>
    <property type="project" value="UniProtKB-KW"/>
</dbReference>
<feature type="domain" description="RRM" evidence="6">
    <location>
        <begin position="98"/>
        <end position="175"/>
    </location>
</feature>
<feature type="compositionally biased region" description="Low complexity" evidence="5">
    <location>
        <begin position="370"/>
        <end position="380"/>
    </location>
</feature>
<evidence type="ECO:0000313" key="7">
    <source>
        <dbReference type="EMBL" id="KAJ4843206.1"/>
    </source>
</evidence>
<dbReference type="SUPFAM" id="SSF54928">
    <property type="entry name" value="RNA-binding domain, RBD"/>
    <property type="match status" value="1"/>
</dbReference>
<keyword evidence="8" id="KW-1185">Reference proteome</keyword>
<dbReference type="SMART" id="SM00360">
    <property type="entry name" value="RRM"/>
    <property type="match status" value="1"/>
</dbReference>
<sequence>MASQPLHSYPMSRGLPGGLPTIHRTHNGILPPPPKNPPCIQPHSTNQINQINHPTPHTLGAPPKPADQNSNQTKPQPTHFSKWSRSFIQKATDNNEITSLYIGNIPQRWIPTDLHLVMGKFADVMDVFIPLKLNRNKKHYAFVRFRNNTTAAYLIHSINSLHVDGENLHASIAKHRIMPPKAPRRLPTFVNIVSNARSFADVVQSQKSPTVQTEPQALPGKFNSPNNITEAAHDMSGSLGYLFNVLRPWKDGDVASNRLCWVLVKGTPLCAWNEDFFKAVITKFCSMVDWSPETRNRDRFDLAEILILTEIFGFINGVLSVNIGGKEFVIGIAESQYDPLDWHRSSPSTSNNGTVGNGGGPSSSSPPPATHNASATPPTSQTEDHNRPHPTSTQSEAEPTAVSEDPFKLRPIIKNSFCSHAQLAHQPNSNSSDTVPSELSGPPPPPQTDCLLPHIHPNLNYHASSPAYNKTQPTPKALSPTTNNEYPLDQPTHVTHFTLPLVPYLSSPSGRISPFNSPAYQKLSFVC</sequence>
<name>A0A9Q0G4X3_9ROSI</name>
<feature type="region of interest" description="Disordered" evidence="5">
    <location>
        <begin position="1"/>
        <end position="82"/>
    </location>
</feature>
<keyword evidence="3" id="KW-0508">mRNA splicing</keyword>
<reference evidence="7" key="1">
    <citation type="submission" date="2022-02" db="EMBL/GenBank/DDBJ databases">
        <authorList>
            <person name="Henning P.M."/>
            <person name="McCubbin A.G."/>
            <person name="Shore J.S."/>
        </authorList>
    </citation>
    <scope>NUCLEOTIDE SEQUENCE</scope>
    <source>
        <strain evidence="7">F60SS</strain>
        <tissue evidence="7">Leaves</tissue>
    </source>
</reference>
<evidence type="ECO:0000256" key="3">
    <source>
        <dbReference type="ARBA" id="ARBA00023187"/>
    </source>
</evidence>
<feature type="compositionally biased region" description="Polar residues" evidence="5">
    <location>
        <begin position="425"/>
        <end position="437"/>
    </location>
</feature>
<dbReference type="CDD" id="cd00590">
    <property type="entry name" value="RRM_SF"/>
    <property type="match status" value="1"/>
</dbReference>
<dbReference type="GO" id="GO:0003723">
    <property type="term" value="F:RNA binding"/>
    <property type="evidence" value="ECO:0007669"/>
    <property type="project" value="UniProtKB-UniRule"/>
</dbReference>
<dbReference type="OrthoDB" id="861279at2759"/>
<dbReference type="InterPro" id="IPR050907">
    <property type="entry name" value="SRSF"/>
</dbReference>
<feature type="compositionally biased region" description="Polar residues" evidence="5">
    <location>
        <begin position="43"/>
        <end position="55"/>
    </location>
</feature>
<dbReference type="Gene3D" id="3.30.70.330">
    <property type="match status" value="1"/>
</dbReference>
<feature type="compositionally biased region" description="Low complexity" evidence="5">
    <location>
        <begin position="345"/>
        <end position="354"/>
    </location>
</feature>
<dbReference type="InterPro" id="IPR035979">
    <property type="entry name" value="RBD_domain_sf"/>
</dbReference>
<dbReference type="InterPro" id="IPR000504">
    <property type="entry name" value="RRM_dom"/>
</dbReference>
<evidence type="ECO:0000256" key="2">
    <source>
        <dbReference type="ARBA" id="ARBA00022728"/>
    </source>
</evidence>
<protein>
    <recommendedName>
        <fullName evidence="6">RRM domain-containing protein</fullName>
    </recommendedName>
</protein>
<feature type="region of interest" description="Disordered" evidence="5">
    <location>
        <begin position="341"/>
        <end position="403"/>
    </location>
</feature>
<feature type="compositionally biased region" description="Pro residues" evidence="5">
    <location>
        <begin position="30"/>
        <end position="40"/>
    </location>
</feature>
<dbReference type="GO" id="GO:0005681">
    <property type="term" value="C:spliceosomal complex"/>
    <property type="evidence" value="ECO:0007669"/>
    <property type="project" value="UniProtKB-KW"/>
</dbReference>
<keyword evidence="2" id="KW-0747">Spliceosome</keyword>
<proteinExistence type="predicted"/>
<feature type="compositionally biased region" description="Polar residues" evidence="5">
    <location>
        <begin position="461"/>
        <end position="485"/>
    </location>
</feature>
<dbReference type="AlphaFoldDB" id="A0A9Q0G4X3"/>
<gene>
    <name evidence="7" type="ORF">Tsubulata_011404</name>
</gene>
<dbReference type="GO" id="GO:0008380">
    <property type="term" value="P:RNA splicing"/>
    <property type="evidence" value="ECO:0007669"/>
    <property type="project" value="UniProtKB-KW"/>
</dbReference>
<organism evidence="7 8">
    <name type="scientific">Turnera subulata</name>
    <dbReference type="NCBI Taxonomy" id="218843"/>
    <lineage>
        <taxon>Eukaryota</taxon>
        <taxon>Viridiplantae</taxon>
        <taxon>Streptophyta</taxon>
        <taxon>Embryophyta</taxon>
        <taxon>Tracheophyta</taxon>
        <taxon>Spermatophyta</taxon>
        <taxon>Magnoliopsida</taxon>
        <taxon>eudicotyledons</taxon>
        <taxon>Gunneridae</taxon>
        <taxon>Pentapetalae</taxon>
        <taxon>rosids</taxon>
        <taxon>fabids</taxon>
        <taxon>Malpighiales</taxon>
        <taxon>Passifloraceae</taxon>
        <taxon>Turnera</taxon>
    </lineage>
</organism>
<dbReference type="InterPro" id="IPR012677">
    <property type="entry name" value="Nucleotide-bd_a/b_plait_sf"/>
</dbReference>
<reference evidence="7" key="2">
    <citation type="journal article" date="2023" name="Plants (Basel)">
        <title>Annotation of the Turnera subulata (Passifloraceae) Draft Genome Reveals the S-Locus Evolved after the Divergence of Turneroideae from Passifloroideae in a Stepwise Manner.</title>
        <authorList>
            <person name="Henning P.M."/>
            <person name="Roalson E.H."/>
            <person name="Mir W."/>
            <person name="McCubbin A.G."/>
            <person name="Shore J.S."/>
        </authorList>
    </citation>
    <scope>NUCLEOTIDE SEQUENCE</scope>
    <source>
        <strain evidence="7">F60SS</strain>
    </source>
</reference>
<accession>A0A9Q0G4X3</accession>
<comment type="caution">
    <text evidence="7">The sequence shown here is derived from an EMBL/GenBank/DDBJ whole genome shotgun (WGS) entry which is preliminary data.</text>
</comment>
<dbReference type="PROSITE" id="PS50102">
    <property type="entry name" value="RRM"/>
    <property type="match status" value="1"/>
</dbReference>
<feature type="compositionally biased region" description="Polar residues" evidence="5">
    <location>
        <begin position="67"/>
        <end position="82"/>
    </location>
</feature>
<keyword evidence="1" id="KW-0507">mRNA processing</keyword>
<evidence type="ECO:0000256" key="4">
    <source>
        <dbReference type="PROSITE-ProRule" id="PRU00176"/>
    </source>
</evidence>
<evidence type="ECO:0000256" key="5">
    <source>
        <dbReference type="SAM" id="MobiDB-lite"/>
    </source>
</evidence>
<evidence type="ECO:0000259" key="6">
    <source>
        <dbReference type="PROSITE" id="PS50102"/>
    </source>
</evidence>
<dbReference type="Proteomes" id="UP001141552">
    <property type="component" value="Unassembled WGS sequence"/>
</dbReference>
<keyword evidence="4" id="KW-0694">RNA-binding</keyword>
<evidence type="ECO:0000256" key="1">
    <source>
        <dbReference type="ARBA" id="ARBA00022664"/>
    </source>
</evidence>
<dbReference type="EMBL" id="JAKUCV010002298">
    <property type="protein sequence ID" value="KAJ4843206.1"/>
    <property type="molecule type" value="Genomic_DNA"/>
</dbReference>